<dbReference type="AlphaFoldDB" id="A0AAE0ETR3"/>
<reference evidence="2 3" key="1">
    <citation type="journal article" date="2015" name="Genome Biol. Evol.">
        <title>Comparative Genomics of a Bacterivorous Green Alga Reveals Evolutionary Causalities and Consequences of Phago-Mixotrophic Mode of Nutrition.</title>
        <authorList>
            <person name="Burns J.A."/>
            <person name="Paasch A."/>
            <person name="Narechania A."/>
            <person name="Kim E."/>
        </authorList>
    </citation>
    <scope>NUCLEOTIDE SEQUENCE [LARGE SCALE GENOMIC DNA]</scope>
    <source>
        <strain evidence="2 3">PLY_AMNH</strain>
    </source>
</reference>
<dbReference type="Pfam" id="PF13516">
    <property type="entry name" value="LRR_6"/>
    <property type="match status" value="1"/>
</dbReference>
<accession>A0AAE0ETR3</accession>
<evidence type="ECO:0000313" key="2">
    <source>
        <dbReference type="EMBL" id="KAK3240578.1"/>
    </source>
</evidence>
<dbReference type="InterPro" id="IPR001611">
    <property type="entry name" value="Leu-rich_rpt"/>
</dbReference>
<dbReference type="GO" id="GO:0005930">
    <property type="term" value="C:axoneme"/>
    <property type="evidence" value="ECO:0007669"/>
    <property type="project" value="UniProtKB-SubCell"/>
</dbReference>
<evidence type="ECO:0000313" key="3">
    <source>
        <dbReference type="Proteomes" id="UP001190700"/>
    </source>
</evidence>
<protein>
    <submittedName>
        <fullName evidence="2">Uncharacterized protein</fullName>
    </submittedName>
</protein>
<sequence length="87" mass="9729">MQPRGLPRCERPWILDLSNNHLGDAGAEMLADAIRPDFWGGARPKAHFRRISLANCGLGERSSRFVLDALVEMYESMNASEIKVNVC</sequence>
<evidence type="ECO:0000256" key="1">
    <source>
        <dbReference type="ARBA" id="ARBA00004430"/>
    </source>
</evidence>
<dbReference type="EMBL" id="LGRX02033602">
    <property type="protein sequence ID" value="KAK3240578.1"/>
    <property type="molecule type" value="Genomic_DNA"/>
</dbReference>
<dbReference type="SUPFAM" id="SSF52047">
    <property type="entry name" value="RNI-like"/>
    <property type="match status" value="1"/>
</dbReference>
<dbReference type="Proteomes" id="UP001190700">
    <property type="component" value="Unassembled WGS sequence"/>
</dbReference>
<comment type="subcellular location">
    <subcellularLocation>
        <location evidence="1">Cytoplasm</location>
        <location evidence="1">Cytoskeleton</location>
        <location evidence="1">Cilium axoneme</location>
    </subcellularLocation>
</comment>
<dbReference type="InterPro" id="IPR032675">
    <property type="entry name" value="LRR_dom_sf"/>
</dbReference>
<organism evidence="2 3">
    <name type="scientific">Cymbomonas tetramitiformis</name>
    <dbReference type="NCBI Taxonomy" id="36881"/>
    <lineage>
        <taxon>Eukaryota</taxon>
        <taxon>Viridiplantae</taxon>
        <taxon>Chlorophyta</taxon>
        <taxon>Pyramimonadophyceae</taxon>
        <taxon>Pyramimonadales</taxon>
        <taxon>Pyramimonadaceae</taxon>
        <taxon>Cymbomonas</taxon>
    </lineage>
</organism>
<comment type="caution">
    <text evidence="2">The sequence shown here is derived from an EMBL/GenBank/DDBJ whole genome shotgun (WGS) entry which is preliminary data.</text>
</comment>
<proteinExistence type="predicted"/>
<gene>
    <name evidence="2" type="ORF">CYMTET_49589</name>
</gene>
<name>A0AAE0ETR3_9CHLO</name>
<keyword evidence="3" id="KW-1185">Reference proteome</keyword>
<dbReference type="Gene3D" id="3.80.10.10">
    <property type="entry name" value="Ribonuclease Inhibitor"/>
    <property type="match status" value="1"/>
</dbReference>